<organism evidence="2 3">
    <name type="scientific">Mucor circinelloides f. lusitanicus</name>
    <name type="common">Mucor racemosus var. lusitanicus</name>
    <dbReference type="NCBI Taxonomy" id="29924"/>
    <lineage>
        <taxon>Eukaryota</taxon>
        <taxon>Fungi</taxon>
        <taxon>Fungi incertae sedis</taxon>
        <taxon>Mucoromycota</taxon>
        <taxon>Mucoromycotina</taxon>
        <taxon>Mucoromycetes</taxon>
        <taxon>Mucorales</taxon>
        <taxon>Mucorineae</taxon>
        <taxon>Mucoraceae</taxon>
        <taxon>Mucor</taxon>
    </lineage>
</organism>
<proteinExistence type="predicted"/>
<sequence>MLDALLFLVCSIKVLMADFTYTFISLQGFPCIRQCGSYSVYNSFASDQSDYVFEDEKKALRMGGLTMREPSILQTCIGEISLLGFFFVLKSSEYGYTVSITV</sequence>
<dbReference type="AlphaFoldDB" id="A0A8H4F2L2"/>
<evidence type="ECO:0000313" key="3">
    <source>
        <dbReference type="Proteomes" id="UP000469890"/>
    </source>
</evidence>
<dbReference type="EMBL" id="JAAECE010000004">
    <property type="protein sequence ID" value="KAF1802565.1"/>
    <property type="molecule type" value="Genomic_DNA"/>
</dbReference>
<dbReference type="Proteomes" id="UP000469890">
    <property type="component" value="Unassembled WGS sequence"/>
</dbReference>
<feature type="signal peptide" evidence="1">
    <location>
        <begin position="1"/>
        <end position="17"/>
    </location>
</feature>
<gene>
    <name evidence="2" type="ORF">FB192DRAFT_1378715</name>
</gene>
<feature type="non-terminal residue" evidence="2">
    <location>
        <position position="1"/>
    </location>
</feature>
<feature type="chain" id="PRO_5034873551" evidence="1">
    <location>
        <begin position="18"/>
        <end position="102"/>
    </location>
</feature>
<evidence type="ECO:0000313" key="2">
    <source>
        <dbReference type="EMBL" id="KAF1802565.1"/>
    </source>
</evidence>
<reference evidence="2 3" key="1">
    <citation type="submission" date="2019-09" db="EMBL/GenBank/DDBJ databases">
        <authorList>
            <consortium name="DOE Joint Genome Institute"/>
            <person name="Mondo S.J."/>
            <person name="Navarro-Mendoza M.I."/>
            <person name="Perez-Arques C."/>
            <person name="Panchal S."/>
            <person name="Nicolas F.E."/>
            <person name="Ganguly P."/>
            <person name="Pangilinan J."/>
            <person name="Grigoriev I."/>
            <person name="Heitman J."/>
            <person name="Sanya K."/>
            <person name="Garre V."/>
        </authorList>
    </citation>
    <scope>NUCLEOTIDE SEQUENCE [LARGE SCALE GENOMIC DNA]</scope>
    <source>
        <strain evidence="2 3">MU402</strain>
    </source>
</reference>
<comment type="caution">
    <text evidence="2">The sequence shown here is derived from an EMBL/GenBank/DDBJ whole genome shotgun (WGS) entry which is preliminary data.</text>
</comment>
<evidence type="ECO:0000256" key="1">
    <source>
        <dbReference type="SAM" id="SignalP"/>
    </source>
</evidence>
<protein>
    <submittedName>
        <fullName evidence="2">Uncharacterized protein</fullName>
    </submittedName>
</protein>
<name>A0A8H4F2L2_MUCCL</name>
<keyword evidence="1" id="KW-0732">Signal</keyword>
<accession>A0A8H4F2L2</accession>